<keyword evidence="5 7" id="KW-0472">Membrane</keyword>
<dbReference type="PROSITE" id="PS51779">
    <property type="entry name" value="POTRA"/>
    <property type="match status" value="3"/>
</dbReference>
<dbReference type="EMBL" id="QKZQ01000001">
    <property type="protein sequence ID" value="PZX48226.1"/>
    <property type="molecule type" value="Genomic_DNA"/>
</dbReference>
<dbReference type="Gene3D" id="3.10.20.310">
    <property type="entry name" value="membrane protein fhac"/>
    <property type="match status" value="5"/>
</dbReference>
<reference evidence="10 11" key="1">
    <citation type="submission" date="2018-06" db="EMBL/GenBank/DDBJ databases">
        <title>Genomic Encyclopedia of Archaeal and Bacterial Type Strains, Phase II (KMG-II): from individual species to whole genera.</title>
        <authorList>
            <person name="Goeker M."/>
        </authorList>
    </citation>
    <scope>NUCLEOTIDE SEQUENCE [LARGE SCALE GENOMIC DNA]</scope>
    <source>
        <strain evidence="10 11">DSM 13087</strain>
    </source>
</reference>
<evidence type="ECO:0000256" key="6">
    <source>
        <dbReference type="ARBA" id="ARBA00023237"/>
    </source>
</evidence>
<dbReference type="GO" id="GO:0009279">
    <property type="term" value="C:cell outer membrane"/>
    <property type="evidence" value="ECO:0007669"/>
    <property type="project" value="UniProtKB-SubCell"/>
</dbReference>
<dbReference type="Pfam" id="PF01103">
    <property type="entry name" value="Omp85"/>
    <property type="match status" value="1"/>
</dbReference>
<dbReference type="Proteomes" id="UP000249364">
    <property type="component" value="Unassembled WGS sequence"/>
</dbReference>
<dbReference type="NCBIfam" id="TIGR03303">
    <property type="entry name" value="OM_YaeT"/>
    <property type="match status" value="1"/>
</dbReference>
<comment type="caution">
    <text evidence="10">The sequence shown here is derived from an EMBL/GenBank/DDBJ whole genome shotgun (WGS) entry which is preliminary data.</text>
</comment>
<evidence type="ECO:0000256" key="4">
    <source>
        <dbReference type="ARBA" id="ARBA00022737"/>
    </source>
</evidence>
<dbReference type="PANTHER" id="PTHR12815">
    <property type="entry name" value="SORTING AND ASSEMBLY MACHINERY SAMM50 PROTEIN FAMILY MEMBER"/>
    <property type="match status" value="1"/>
</dbReference>
<comment type="similarity">
    <text evidence="7">Belongs to the BamA family.</text>
</comment>
<dbReference type="InterPro" id="IPR023707">
    <property type="entry name" value="OM_assembly_BamA"/>
</dbReference>
<dbReference type="GO" id="GO:0051205">
    <property type="term" value="P:protein insertion into membrane"/>
    <property type="evidence" value="ECO:0007669"/>
    <property type="project" value="UniProtKB-UniRule"/>
</dbReference>
<dbReference type="InterPro" id="IPR034746">
    <property type="entry name" value="POTRA"/>
</dbReference>
<dbReference type="OrthoDB" id="9803054at2"/>
<organism evidence="10 11">
    <name type="scientific">Roseinatronobacter thiooxidans</name>
    <dbReference type="NCBI Taxonomy" id="121821"/>
    <lineage>
        <taxon>Bacteria</taxon>
        <taxon>Pseudomonadati</taxon>
        <taxon>Pseudomonadota</taxon>
        <taxon>Alphaproteobacteria</taxon>
        <taxon>Rhodobacterales</taxon>
        <taxon>Paracoccaceae</taxon>
        <taxon>Roseinatronobacter</taxon>
    </lineage>
</organism>
<keyword evidence="7" id="KW-0732">Signal</keyword>
<comment type="subunit">
    <text evidence="7">Part of the Bam complex.</text>
</comment>
<dbReference type="InterPro" id="IPR039910">
    <property type="entry name" value="D15-like"/>
</dbReference>
<keyword evidence="11" id="KW-1185">Reference proteome</keyword>
<dbReference type="Gene3D" id="2.40.160.50">
    <property type="entry name" value="membrane protein fhac: a member of the omp85/tpsb transporter family"/>
    <property type="match status" value="1"/>
</dbReference>
<evidence type="ECO:0000313" key="10">
    <source>
        <dbReference type="EMBL" id="PZX48226.1"/>
    </source>
</evidence>
<accession>A0A2W7QLQ2</accession>
<evidence type="ECO:0000256" key="1">
    <source>
        <dbReference type="ARBA" id="ARBA00004370"/>
    </source>
</evidence>
<protein>
    <recommendedName>
        <fullName evidence="7 8">Outer membrane protein assembly factor BamA</fullName>
    </recommendedName>
</protein>
<dbReference type="Pfam" id="PF07244">
    <property type="entry name" value="POTRA"/>
    <property type="match status" value="4"/>
</dbReference>
<proteinExistence type="inferred from homology"/>
<evidence type="ECO:0000313" key="11">
    <source>
        <dbReference type="Proteomes" id="UP000249364"/>
    </source>
</evidence>
<comment type="subcellular location">
    <subcellularLocation>
        <location evidence="7">Cell outer membrane</location>
    </subcellularLocation>
    <subcellularLocation>
        <location evidence="1">Membrane</location>
    </subcellularLocation>
</comment>
<evidence type="ECO:0000256" key="7">
    <source>
        <dbReference type="HAMAP-Rule" id="MF_01430"/>
    </source>
</evidence>
<feature type="domain" description="POTRA" evidence="9">
    <location>
        <begin position="114"/>
        <end position="191"/>
    </location>
</feature>
<keyword evidence="2 7" id="KW-1134">Transmembrane beta strand</keyword>
<sequence>MREIHTTLPSRKGGGAHGLHVFSTVVFCLFSVTSAAIVTPASAQTYRFNAIAIEGNIRVDDSTLFGLAGFNRGASVTAGQLNAAYGNIAASGLFETVEFVPQGNTLLIRVSEYPTIGIVNFEGNRRIDDDVLSGAVQTRSGRVLSPSTVEADARAIAEIYAQRGRSAAEITPRIIPRGNNRVDLAFEIREGNVVEIERLSFVGNRAFSSYRLRQVLNTKQAGAFRWLVQRDTFVAERIGLDRQLLSDFYLSRGYVDFEILSVTSELARERDGFFLTFNIREGLQYRFGNISVISQVEGVDAAEYERELRLRPGTIFSPTVLDQNIARIERLAEQRGLRFIRAEPRFTRNNRDQTIDVEFAIVRGERVFVERIDIQGNTTTLDRVVRRQFTSAEGDPLNPREIREAAERIRALGYFADVAVDTRQGSAPDQAIVDVEVEETTTGSLGFSVSYGRAQGVGFGISFAEQNFLGRGQQVSVSFNTVKGSRDISLQFAEPAMFGRDLRYSLGVGYRETSSFFSNFDTREAFLNNSIGFPVSEFARLQLRQGLVADRLTGLATDGSARLRDDVGSTAVTGTLGYTYTFDTRRVGIDPTRGSIFSVSQDFGLGNQSRRFVKTEGRAGYEMSIFNEDVTLRADARVGLLHMVNGQSRNRERYQLANVMRGFAPGESGPRDFAATNDDVLGGNRYFSVQVEAQFPLGTPEEYGLSGGIFADVGSVWGVDNVGGLAAPGMVDDGTDYNKMHIRAALGVSLFWESPLGPLRFDFSRPVRKLERDRAQNFDFSIVSQF</sequence>
<name>A0A2W7QLQ2_9RHOB</name>
<keyword evidence="6 7" id="KW-0998">Cell outer membrane</keyword>
<dbReference type="PANTHER" id="PTHR12815:SF18">
    <property type="entry name" value="SORTING AND ASSEMBLY MACHINERY COMPONENT 50 HOMOLOG"/>
    <property type="match status" value="1"/>
</dbReference>
<dbReference type="STRING" id="121821.GCA_001870675_02449"/>
<evidence type="ECO:0000259" key="9">
    <source>
        <dbReference type="PROSITE" id="PS51779"/>
    </source>
</evidence>
<dbReference type="AlphaFoldDB" id="A0A2W7QLQ2"/>
<keyword evidence="3 7" id="KW-0812">Transmembrane</keyword>
<feature type="domain" description="POTRA" evidence="9">
    <location>
        <begin position="367"/>
        <end position="440"/>
    </location>
</feature>
<evidence type="ECO:0000256" key="3">
    <source>
        <dbReference type="ARBA" id="ARBA00022692"/>
    </source>
</evidence>
<dbReference type="PIRSF" id="PIRSF006076">
    <property type="entry name" value="OM_assembly_OMP85"/>
    <property type="match status" value="1"/>
</dbReference>
<keyword evidence="4 7" id="KW-0677">Repeat</keyword>
<dbReference type="GO" id="GO:0043165">
    <property type="term" value="P:Gram-negative-bacterium-type cell outer membrane assembly"/>
    <property type="evidence" value="ECO:0007669"/>
    <property type="project" value="UniProtKB-UniRule"/>
</dbReference>
<evidence type="ECO:0000256" key="8">
    <source>
        <dbReference type="NCBIfam" id="TIGR03303"/>
    </source>
</evidence>
<evidence type="ECO:0000256" key="2">
    <source>
        <dbReference type="ARBA" id="ARBA00022452"/>
    </source>
</evidence>
<dbReference type="InterPro" id="IPR000184">
    <property type="entry name" value="Bac_surfAg_D15"/>
</dbReference>
<evidence type="ECO:0000256" key="5">
    <source>
        <dbReference type="ARBA" id="ARBA00023136"/>
    </source>
</evidence>
<dbReference type="HAMAP" id="MF_01430">
    <property type="entry name" value="OM_assembly_BamA"/>
    <property type="match status" value="1"/>
</dbReference>
<gene>
    <name evidence="7" type="primary">bamA</name>
    <name evidence="10" type="ORF">LY56_00377</name>
</gene>
<dbReference type="InterPro" id="IPR010827">
    <property type="entry name" value="BamA/TamA_POTRA"/>
</dbReference>
<comment type="function">
    <text evidence="7">Part of the outer membrane protein assembly complex, which is involved in assembly and insertion of beta-barrel proteins into the outer membrane.</text>
</comment>
<feature type="domain" description="POTRA" evidence="9">
    <location>
        <begin position="46"/>
        <end position="113"/>
    </location>
</feature>